<evidence type="ECO:0000256" key="12">
    <source>
        <dbReference type="SAM" id="Phobius"/>
    </source>
</evidence>
<keyword evidence="3 12" id="KW-0812">Transmembrane</keyword>
<comment type="subcellular location">
    <subcellularLocation>
        <location evidence="1">Membrane</location>
        <topology evidence="1">Multi-pass membrane protein</topology>
    </subcellularLocation>
</comment>
<feature type="transmembrane region" description="Helical" evidence="12">
    <location>
        <begin position="137"/>
        <end position="159"/>
    </location>
</feature>
<evidence type="ECO:0000313" key="14">
    <source>
        <dbReference type="Proteomes" id="UP001224412"/>
    </source>
</evidence>
<evidence type="ECO:0000256" key="4">
    <source>
        <dbReference type="ARBA" id="ARBA00022723"/>
    </source>
</evidence>
<keyword evidence="7" id="KW-0408">Iron</keyword>
<gene>
    <name evidence="13" type="ORF">QPX42_06750</name>
</gene>
<evidence type="ECO:0000313" key="13">
    <source>
        <dbReference type="EMBL" id="MDK4307236.1"/>
    </source>
</evidence>
<dbReference type="AlphaFoldDB" id="A0AAP4BUY1"/>
<evidence type="ECO:0000256" key="5">
    <source>
        <dbReference type="ARBA" id="ARBA00022989"/>
    </source>
</evidence>
<keyword evidence="2" id="KW-1003">Cell membrane</keyword>
<dbReference type="GO" id="GO:0006784">
    <property type="term" value="P:heme A biosynthetic process"/>
    <property type="evidence" value="ECO:0007669"/>
    <property type="project" value="InterPro"/>
</dbReference>
<dbReference type="RefSeq" id="WP_081820596.1">
    <property type="nucleotide sequence ID" value="NZ_JAQPSQ010000001.1"/>
</dbReference>
<evidence type="ECO:0000256" key="1">
    <source>
        <dbReference type="ARBA" id="ARBA00004141"/>
    </source>
</evidence>
<dbReference type="Proteomes" id="UP001224412">
    <property type="component" value="Unassembled WGS sequence"/>
</dbReference>
<dbReference type="InterPro" id="IPR003780">
    <property type="entry name" value="COX15/CtaA_fam"/>
</dbReference>
<keyword evidence="4" id="KW-0479">Metal-binding</keyword>
<evidence type="ECO:0000256" key="2">
    <source>
        <dbReference type="ARBA" id="ARBA00022475"/>
    </source>
</evidence>
<keyword evidence="8" id="KW-0350">Heme biosynthesis</keyword>
<feature type="transmembrane region" description="Helical" evidence="12">
    <location>
        <begin position="258"/>
        <end position="279"/>
    </location>
</feature>
<feature type="transmembrane region" description="Helical" evidence="12">
    <location>
        <begin position="80"/>
        <end position="100"/>
    </location>
</feature>
<proteinExistence type="predicted"/>
<comment type="pathway">
    <text evidence="11">Porphyrin-containing compound metabolism.</text>
</comment>
<dbReference type="Pfam" id="PF02628">
    <property type="entry name" value="COX15-CtaA"/>
    <property type="match status" value="1"/>
</dbReference>
<reference evidence="13" key="1">
    <citation type="submission" date="2023-05" db="EMBL/GenBank/DDBJ databases">
        <title>Metabolic capabilities are highly conserved among human nasal-associated Corynebacterium species in pangenomic analyses.</title>
        <authorList>
            <person name="Tran T.H."/>
            <person name="Roberts A.Q."/>
            <person name="Escapa I.F."/>
            <person name="Gao W."/>
            <person name="Conlan S."/>
            <person name="Kong H."/>
            <person name="Segre J.A."/>
            <person name="Kelly M.S."/>
            <person name="Lemon K.P."/>
        </authorList>
    </citation>
    <scope>NUCLEOTIDE SEQUENCE</scope>
    <source>
        <strain evidence="13">KPL2773</strain>
    </source>
</reference>
<evidence type="ECO:0000256" key="9">
    <source>
        <dbReference type="ARBA" id="ARBA00023136"/>
    </source>
</evidence>
<dbReference type="GO" id="GO:0016491">
    <property type="term" value="F:oxidoreductase activity"/>
    <property type="evidence" value="ECO:0007669"/>
    <property type="project" value="UniProtKB-KW"/>
</dbReference>
<feature type="transmembrane region" description="Helical" evidence="12">
    <location>
        <begin position="222"/>
        <end position="246"/>
    </location>
</feature>
<evidence type="ECO:0000256" key="3">
    <source>
        <dbReference type="ARBA" id="ARBA00022692"/>
    </source>
</evidence>
<comment type="caution">
    <text evidence="13">The sequence shown here is derived from an EMBL/GenBank/DDBJ whole genome shotgun (WGS) entry which is preliminary data.</text>
</comment>
<dbReference type="GO" id="GO:0016020">
    <property type="term" value="C:membrane"/>
    <property type="evidence" value="ECO:0007669"/>
    <property type="project" value="UniProtKB-SubCell"/>
</dbReference>
<evidence type="ECO:0000256" key="8">
    <source>
        <dbReference type="ARBA" id="ARBA00023133"/>
    </source>
</evidence>
<dbReference type="EMBL" id="JASNVH010000009">
    <property type="protein sequence ID" value="MDK4307236.1"/>
    <property type="molecule type" value="Genomic_DNA"/>
</dbReference>
<keyword evidence="10" id="KW-1015">Disulfide bond</keyword>
<evidence type="ECO:0000256" key="11">
    <source>
        <dbReference type="ARBA" id="ARBA00023444"/>
    </source>
</evidence>
<keyword evidence="9 12" id="KW-0472">Membrane</keyword>
<protein>
    <submittedName>
        <fullName evidence="13">Heme A synthase</fullName>
    </submittedName>
</protein>
<evidence type="ECO:0000256" key="7">
    <source>
        <dbReference type="ARBA" id="ARBA00023004"/>
    </source>
</evidence>
<feature type="transmembrane region" description="Helical" evidence="12">
    <location>
        <begin position="285"/>
        <end position="304"/>
    </location>
</feature>
<dbReference type="InterPro" id="IPR050450">
    <property type="entry name" value="COX15/CtaA_HemeA_synthase"/>
</dbReference>
<dbReference type="PANTHER" id="PTHR35457:SF1">
    <property type="entry name" value="HEME A SYNTHASE"/>
    <property type="match status" value="1"/>
</dbReference>
<accession>A0AAP4BUY1</accession>
<organism evidence="13 14">
    <name type="scientific">Corynebacterium pseudodiphtheriticum</name>
    <dbReference type="NCBI Taxonomy" id="37637"/>
    <lineage>
        <taxon>Bacteria</taxon>
        <taxon>Bacillati</taxon>
        <taxon>Actinomycetota</taxon>
        <taxon>Actinomycetes</taxon>
        <taxon>Mycobacteriales</taxon>
        <taxon>Corynebacteriaceae</taxon>
        <taxon>Corynebacterium</taxon>
    </lineage>
</organism>
<evidence type="ECO:0000256" key="6">
    <source>
        <dbReference type="ARBA" id="ARBA00023002"/>
    </source>
</evidence>
<sequence length="335" mass="36265">MSTSPETSQTANSPHFSPSLKWQRRLALILLLSQAGITVSGSIVRVTGSGLGCDTWPNCQEGSLVPVAGAQPWVHQIIEFGNRLLTFVVVAAAIAVLVALKTAGRRRELKAYGAASILGIVLQAVIGGISVHMELHWWTVALHFLPSMVLVWIAALLYSRIAEDDSQSPQRIFAAHTRQFAALAAGALSIVLITGTMVTGSGPHSGDADAGMKGRLELDTEVLAVVHAVCMYAYLLLTLLVVWQLYKQKAPQRAKYTAWVLVTVIIIQWGIGVAQFYLGVPRWTVPFHIAMSSVVVAFTAALWARGYTRPRFQLDYSARETCSSSGLVSQRKGSN</sequence>
<name>A0AAP4BUY1_9CORY</name>
<feature type="transmembrane region" description="Helical" evidence="12">
    <location>
        <begin position="180"/>
        <end position="202"/>
    </location>
</feature>
<evidence type="ECO:0000256" key="10">
    <source>
        <dbReference type="ARBA" id="ARBA00023157"/>
    </source>
</evidence>
<dbReference type="GeneID" id="42782485"/>
<dbReference type="PANTHER" id="PTHR35457">
    <property type="entry name" value="HEME A SYNTHASE"/>
    <property type="match status" value="1"/>
</dbReference>
<feature type="transmembrane region" description="Helical" evidence="12">
    <location>
        <begin position="112"/>
        <end position="131"/>
    </location>
</feature>
<keyword evidence="6" id="KW-0560">Oxidoreductase</keyword>
<dbReference type="GO" id="GO:0046872">
    <property type="term" value="F:metal ion binding"/>
    <property type="evidence" value="ECO:0007669"/>
    <property type="project" value="UniProtKB-KW"/>
</dbReference>
<keyword evidence="5 12" id="KW-1133">Transmembrane helix</keyword>
<feature type="transmembrane region" description="Helical" evidence="12">
    <location>
        <begin position="26"/>
        <end position="44"/>
    </location>
</feature>